<evidence type="ECO:0000313" key="18">
    <source>
        <dbReference type="Proteomes" id="UP000050564"/>
    </source>
</evidence>
<protein>
    <recommendedName>
        <fullName evidence="3">Nuclease SbcCD subunit C</fullName>
    </recommendedName>
</protein>
<keyword evidence="10" id="KW-0067">ATP-binding</keyword>
<feature type="coiled-coil region" evidence="14">
    <location>
        <begin position="869"/>
        <end position="1030"/>
    </location>
</feature>
<evidence type="ECO:0000256" key="11">
    <source>
        <dbReference type="ARBA" id="ARBA00023054"/>
    </source>
</evidence>
<keyword evidence="9 16" id="KW-0269">Exonuclease</keyword>
<evidence type="ECO:0000256" key="12">
    <source>
        <dbReference type="ARBA" id="ARBA00023172"/>
    </source>
</evidence>
<dbReference type="InterPro" id="IPR027417">
    <property type="entry name" value="P-loop_NTPase"/>
</dbReference>
<keyword evidence="5" id="KW-0540">Nuclease</keyword>
<sequence>MKILAIRLKNLASLAGPFELDFTAEPLASAGLFAITGPTGAGKSTLLDALCLALFGAIPRLSNIGQSKVPDIDGDISTSDPRTLLRRGTGSGYAEVDFIGIDQRRYRARWETNRARDNATKKLQASRQILTDLDSEQILSNQSKREFEQLVESRLGLNFEQFTRAVMLAQSEFSAFLKADDKERSELLEKLTNTAIYSQLGRRAYSKSKEAEEALKTLTAQASHIVPLAPEQLAELEQRFNDAQQQLKARQAQQRQLELKQQWLIELHRLRDERLAAQESLTRAQQTWDEQSVQRQTLAQLERLGPQRHRFTRKATLIAQLTPLAEQISQHQQQQTSLQNQQQQLETRRTDAQASLLTAQQAHGSAKPMLQQAFDAQNTLNHLAEELAKATDLHHHTGQLCTQGQASLQTLLDQQQQVAQRLERIAEQLQHSSELAPLAQAWSAWRDRLKSLTLIANRLKHGQQELPALQQRASEADQQLTEQRNALELLYRESDCEVEAVTEQVQILGSLLQDNRKQQRAFEGLTRLWASQQDVDRQLADLAQQQQSAQQQRDQLNSEGIRVRDELAVAEQTLSVTRQLLERQRLARSASVEELRVQLQDDQPCPVCGSVEHPWHQPEALLESLTRHDDNEQASAQKAMDLLTEQRNQLREQVGGVIARQKELLRQHDQMIQRHQALAPDLEAHPLAAQLLDRDADKRDAWLSQQLSQLNDVIARDEQRQEALLTLQKDAARLQQQLQTATETSQTATRHVADQLKQLEADQQRLEEELAAFKPLVSPQVLEGLRNDASATVMQLEQQVTQRLDQLEQQSEEQQEQRERQQKIEKEQIEQQARLQRQTELALEVTRLGKQQHARQQVLADLLGEHATAEQWQQALENAIEQARQNETSATQTLQATQRQLIQLAAELKSGQQQQQALQDERTELEVQISEWRGQHPELDDAALDTLLAYDDAHVEQLRQQLHAAEKALEQDKVLLQERDQRLQQHQAQHSDLSDDQQLSTELQQAQEHLAQSEQQCADLRAELSEDQRRRTANSELQTRISEANSEYVRWARLAALIGSAEGDRFRKIAQAYNLDLLVHHANAQLRQLVRRYRLKRGGSMLGLLVMDTEMGDELRSVHSLSGGETFLVSLALALGLASMASSTLRIESLFIDEGFGSLDPESLQLAIDALDGLQAQGRKVGVISHVQEMQERIPVQIRVRRQGNGLSTIEVGS</sequence>
<dbReference type="AlphaFoldDB" id="A0A0P9NDB0"/>
<keyword evidence="8" id="KW-0378">Hydrolase</keyword>
<dbReference type="GO" id="GO:0004527">
    <property type="term" value="F:exonuclease activity"/>
    <property type="evidence" value="ECO:0007669"/>
    <property type="project" value="UniProtKB-KW"/>
</dbReference>
<feature type="coiled-coil region" evidence="14">
    <location>
        <begin position="724"/>
        <end position="769"/>
    </location>
</feature>
<dbReference type="GO" id="GO:0006260">
    <property type="term" value="P:DNA replication"/>
    <property type="evidence" value="ECO:0007669"/>
    <property type="project" value="UniProtKB-KW"/>
</dbReference>
<reference evidence="17 19" key="2">
    <citation type="submission" date="2018-08" db="EMBL/GenBank/DDBJ databases">
        <title>Recombination of ecologically and evolutionarily significant loci maintains genetic cohesion in the Pseudomonas syringae species complex.</title>
        <authorList>
            <person name="Dillon M."/>
            <person name="Thakur S."/>
            <person name="Almeida R.N.D."/>
            <person name="Weir B.S."/>
            <person name="Guttman D.S."/>
        </authorList>
    </citation>
    <scope>NUCLEOTIDE SEQUENCE [LARGE SCALE GENOMIC DNA]</scope>
    <source>
        <strain evidence="17 19">ICMP 2821</strain>
    </source>
</reference>
<evidence type="ECO:0000313" key="17">
    <source>
        <dbReference type="EMBL" id="RMN42982.1"/>
    </source>
</evidence>
<organism evidence="16 18">
    <name type="scientific">Pseudomonas cannabina</name>
    <dbReference type="NCBI Taxonomy" id="86840"/>
    <lineage>
        <taxon>Bacteria</taxon>
        <taxon>Pseudomonadati</taxon>
        <taxon>Pseudomonadota</taxon>
        <taxon>Gammaproteobacteria</taxon>
        <taxon>Pseudomonadales</taxon>
        <taxon>Pseudomonadaceae</taxon>
        <taxon>Pseudomonas</taxon>
    </lineage>
</organism>
<evidence type="ECO:0000256" key="7">
    <source>
        <dbReference type="ARBA" id="ARBA00022759"/>
    </source>
</evidence>
<dbReference type="Gene3D" id="3.40.50.300">
    <property type="entry name" value="P-loop containing nucleotide triphosphate hydrolases"/>
    <property type="match status" value="2"/>
</dbReference>
<evidence type="ECO:0000256" key="1">
    <source>
        <dbReference type="ARBA" id="ARBA00006930"/>
    </source>
</evidence>
<evidence type="ECO:0000256" key="13">
    <source>
        <dbReference type="ARBA" id="ARBA00055999"/>
    </source>
</evidence>
<dbReference type="FunFam" id="3.40.50.300:FF:001446">
    <property type="entry name" value="DsDNA exonuclease SbcC"/>
    <property type="match status" value="1"/>
</dbReference>
<comment type="caution">
    <text evidence="16">The sequence shown here is derived from an EMBL/GenBank/DDBJ whole genome shotgun (WGS) entry which is preliminary data.</text>
</comment>
<evidence type="ECO:0000256" key="10">
    <source>
        <dbReference type="ARBA" id="ARBA00022840"/>
    </source>
</evidence>
<dbReference type="PANTHER" id="PTHR32114:SF2">
    <property type="entry name" value="ABC TRANSPORTER ABCH.3"/>
    <property type="match status" value="1"/>
</dbReference>
<keyword evidence="12" id="KW-0233">DNA recombination</keyword>
<accession>A0A0P9NDB0</accession>
<feature type="coiled-coil region" evidence="14">
    <location>
        <begin position="233"/>
        <end position="287"/>
    </location>
</feature>
<dbReference type="PATRIC" id="fig|86840.3.peg.5560"/>
<dbReference type="GO" id="GO:0016887">
    <property type="term" value="F:ATP hydrolysis activity"/>
    <property type="evidence" value="ECO:0007669"/>
    <property type="project" value="InterPro"/>
</dbReference>
<reference evidence="16 18" key="1">
    <citation type="submission" date="2015-09" db="EMBL/GenBank/DDBJ databases">
        <title>Genome announcement of multiple Pseudomonas syringae strains.</title>
        <authorList>
            <person name="Thakur S."/>
            <person name="Wang P.W."/>
            <person name="Gong Y."/>
            <person name="Weir B.S."/>
            <person name="Guttman D.S."/>
        </authorList>
    </citation>
    <scope>NUCLEOTIDE SEQUENCE [LARGE SCALE GENOMIC DNA]</scope>
    <source>
        <strain evidence="16 18">ICMP2823</strain>
    </source>
</reference>
<evidence type="ECO:0000256" key="5">
    <source>
        <dbReference type="ARBA" id="ARBA00022722"/>
    </source>
</evidence>
<evidence type="ECO:0000256" key="4">
    <source>
        <dbReference type="ARBA" id="ARBA00022705"/>
    </source>
</evidence>
<dbReference type="GO" id="GO:0006302">
    <property type="term" value="P:double-strand break repair"/>
    <property type="evidence" value="ECO:0007669"/>
    <property type="project" value="InterPro"/>
</dbReference>
<name>A0A0P9NDB0_PSECA</name>
<proteinExistence type="inferred from homology"/>
<evidence type="ECO:0000256" key="8">
    <source>
        <dbReference type="ARBA" id="ARBA00022801"/>
    </source>
</evidence>
<dbReference type="GO" id="GO:0005524">
    <property type="term" value="F:ATP binding"/>
    <property type="evidence" value="ECO:0007669"/>
    <property type="project" value="UniProtKB-KW"/>
</dbReference>
<keyword evidence="6" id="KW-0547">Nucleotide-binding</keyword>
<gene>
    <name evidence="16" type="ORF">ALO81_03788</name>
    <name evidence="17" type="ORF">ALQ64_101268</name>
</gene>
<dbReference type="SUPFAM" id="SSF52540">
    <property type="entry name" value="P-loop containing nucleoside triphosphate hydrolases"/>
    <property type="match status" value="1"/>
</dbReference>
<dbReference type="Pfam" id="PF13476">
    <property type="entry name" value="AAA_23"/>
    <property type="match status" value="1"/>
</dbReference>
<dbReference type="GO" id="GO:0006310">
    <property type="term" value="P:DNA recombination"/>
    <property type="evidence" value="ECO:0007669"/>
    <property type="project" value="UniProtKB-KW"/>
</dbReference>
<dbReference type="EMBL" id="LJPX01000450">
    <property type="protein sequence ID" value="KPW69225.1"/>
    <property type="molecule type" value="Genomic_DNA"/>
</dbReference>
<feature type="coiled-coil region" evidence="14">
    <location>
        <begin position="532"/>
        <end position="559"/>
    </location>
</feature>
<evidence type="ECO:0000313" key="19">
    <source>
        <dbReference type="Proteomes" id="UP000281372"/>
    </source>
</evidence>
<evidence type="ECO:0000256" key="9">
    <source>
        <dbReference type="ARBA" id="ARBA00022839"/>
    </source>
</evidence>
<dbReference type="GO" id="GO:0004519">
    <property type="term" value="F:endonuclease activity"/>
    <property type="evidence" value="ECO:0007669"/>
    <property type="project" value="UniProtKB-KW"/>
</dbReference>
<evidence type="ECO:0000259" key="15">
    <source>
        <dbReference type="Pfam" id="PF13476"/>
    </source>
</evidence>
<evidence type="ECO:0000313" key="16">
    <source>
        <dbReference type="EMBL" id="KPW69225.1"/>
    </source>
</evidence>
<feature type="coiled-coil region" evidence="14">
    <location>
        <begin position="459"/>
        <end position="493"/>
    </location>
</feature>
<evidence type="ECO:0000256" key="14">
    <source>
        <dbReference type="SAM" id="Coils"/>
    </source>
</evidence>
<evidence type="ECO:0000256" key="2">
    <source>
        <dbReference type="ARBA" id="ARBA00011322"/>
    </source>
</evidence>
<dbReference type="Pfam" id="PF13558">
    <property type="entry name" value="SbcC_Walker_B"/>
    <property type="match status" value="1"/>
</dbReference>
<keyword evidence="7" id="KW-0255">Endonuclease</keyword>
<evidence type="ECO:0000256" key="3">
    <source>
        <dbReference type="ARBA" id="ARBA00013368"/>
    </source>
</evidence>
<keyword evidence="4" id="KW-0235">DNA replication</keyword>
<dbReference type="FunFam" id="3.40.50.300:FF:002537">
    <property type="entry name" value="Exonuclease SbcC"/>
    <property type="match status" value="1"/>
</dbReference>
<feature type="domain" description="Rad50/SbcC-type AAA" evidence="15">
    <location>
        <begin position="6"/>
        <end position="247"/>
    </location>
</feature>
<dbReference type="Proteomes" id="UP000050564">
    <property type="component" value="Unassembled WGS sequence"/>
</dbReference>
<dbReference type="PANTHER" id="PTHR32114">
    <property type="entry name" value="ABC TRANSPORTER ABCH.3"/>
    <property type="match status" value="1"/>
</dbReference>
<dbReference type="InterPro" id="IPR038729">
    <property type="entry name" value="Rad50/SbcC_AAA"/>
</dbReference>
<dbReference type="Proteomes" id="UP000281372">
    <property type="component" value="Unassembled WGS sequence"/>
</dbReference>
<dbReference type="RefSeq" id="WP_055000878.1">
    <property type="nucleotide sequence ID" value="NZ_FNKU01000001.1"/>
</dbReference>
<keyword evidence="11 14" id="KW-0175">Coiled coil</keyword>
<feature type="coiled-coil region" evidence="14">
    <location>
        <begin position="793"/>
        <end position="832"/>
    </location>
</feature>
<dbReference type="EMBL" id="RBOW01000013">
    <property type="protein sequence ID" value="RMN42982.1"/>
    <property type="molecule type" value="Genomic_DNA"/>
</dbReference>
<comment type="function">
    <text evidence="13">SbcCD cleaves DNA hairpin structures. These structures can inhibit DNA replication and are intermediates in certain DNA recombination reactions. The complex acts as a 3'-&gt;5' double strand exonuclease that can open hairpins. It also has a 5' single-strand endonuclease activity.</text>
</comment>
<comment type="subunit">
    <text evidence="2">Heterodimer of SbcC and SbcD.</text>
</comment>
<comment type="similarity">
    <text evidence="1">Belongs to the SMC family. SbcC subfamily.</text>
</comment>
<evidence type="ECO:0000256" key="6">
    <source>
        <dbReference type="ARBA" id="ARBA00022741"/>
    </source>
</evidence>